<dbReference type="InterPro" id="IPR050194">
    <property type="entry name" value="Glycosyltransferase_grp1"/>
</dbReference>
<name>A0A101HFL1_9BACT</name>
<dbReference type="EMBL" id="LGGO01000240">
    <property type="protein sequence ID" value="KUK75921.1"/>
    <property type="molecule type" value="Genomic_DNA"/>
</dbReference>
<organism evidence="2 3">
    <name type="scientific">candidate division WS6 bacterium 34_10</name>
    <dbReference type="NCBI Taxonomy" id="1641389"/>
    <lineage>
        <taxon>Bacteria</taxon>
        <taxon>Candidatus Dojkabacteria</taxon>
    </lineage>
</organism>
<dbReference type="Pfam" id="PF00534">
    <property type="entry name" value="Glycos_transf_1"/>
    <property type="match status" value="1"/>
</dbReference>
<dbReference type="PANTHER" id="PTHR45947">
    <property type="entry name" value="SULFOQUINOVOSYL TRANSFERASE SQD2"/>
    <property type="match status" value="1"/>
</dbReference>
<gene>
    <name evidence="2" type="ORF">XD93_1197</name>
</gene>
<feature type="domain" description="Glycosyl transferase family 1" evidence="1">
    <location>
        <begin position="212"/>
        <end position="358"/>
    </location>
</feature>
<keyword evidence="2" id="KW-0808">Transferase</keyword>
<dbReference type="AlphaFoldDB" id="A0A101HFL1"/>
<accession>A0A101HFL1</accession>
<dbReference type="PANTHER" id="PTHR45947:SF3">
    <property type="entry name" value="SULFOQUINOVOSYL TRANSFERASE SQD2"/>
    <property type="match status" value="1"/>
</dbReference>
<evidence type="ECO:0000313" key="2">
    <source>
        <dbReference type="EMBL" id="KUK75921.1"/>
    </source>
</evidence>
<protein>
    <submittedName>
        <fullName evidence="2">Mannosyl transferase</fullName>
    </submittedName>
</protein>
<dbReference type="SUPFAM" id="SSF53756">
    <property type="entry name" value="UDP-Glycosyltransferase/glycogen phosphorylase"/>
    <property type="match status" value="1"/>
</dbReference>
<dbReference type="Gene3D" id="3.40.50.2000">
    <property type="entry name" value="Glycogen Phosphorylase B"/>
    <property type="match status" value="1"/>
</dbReference>
<evidence type="ECO:0000313" key="3">
    <source>
        <dbReference type="Proteomes" id="UP000053904"/>
    </source>
</evidence>
<proteinExistence type="predicted"/>
<dbReference type="Proteomes" id="UP000053904">
    <property type="component" value="Unassembled WGS sequence"/>
</dbReference>
<dbReference type="InterPro" id="IPR001296">
    <property type="entry name" value="Glyco_trans_1"/>
</dbReference>
<comment type="caution">
    <text evidence="2">The sequence shown here is derived from an EMBL/GenBank/DDBJ whole genome shotgun (WGS) entry which is preliminary data.</text>
</comment>
<dbReference type="GO" id="GO:0016757">
    <property type="term" value="F:glycosyltransferase activity"/>
    <property type="evidence" value="ECO:0007669"/>
    <property type="project" value="InterPro"/>
</dbReference>
<sequence>MMKNNLSGENPFRKDSNIKVALVTESLWEMAGSNRVLDIFAQIYPQADIFALFGNKENLSPNLKERDLRFTFLNGIPFIKKIYRYTFFLWPIAIENIDLSDYDLIISVSSSVAHGVITPMGSKHVVYLNTPMRYAWDLTSLYKEVVSFGFFKRVVRDFFLTVNRAWDVVAARRADVIIANSKFVSKRVRKYWDREVDAVIYPPSERFSGEIKKEREDYFVAGAPFEPNKRGDFLLECAKELGFNLKITGGGSMKKKLKRKYGKYPNIEFLDWISEEEKWELLSNAKGFLVGGIEDYGIFSCEAISCGTPILAYKGGGSVEIIKESRSGLFFNSWVVSEFERAMKKFNETEWKYEDIAKSLENANTQDSFKKEIISLLVE</sequence>
<reference evidence="3" key="1">
    <citation type="journal article" date="2015" name="MBio">
        <title>Genome-Resolved Metagenomic Analysis Reveals Roles for Candidate Phyla and Other Microbial Community Members in Biogeochemical Transformations in Oil Reservoirs.</title>
        <authorList>
            <person name="Hu P."/>
            <person name="Tom L."/>
            <person name="Singh A."/>
            <person name="Thomas B.C."/>
            <person name="Baker B.J."/>
            <person name="Piceno Y.M."/>
            <person name="Andersen G.L."/>
            <person name="Banfield J.F."/>
        </authorList>
    </citation>
    <scope>NUCLEOTIDE SEQUENCE [LARGE SCALE GENOMIC DNA]</scope>
</reference>
<evidence type="ECO:0000259" key="1">
    <source>
        <dbReference type="Pfam" id="PF00534"/>
    </source>
</evidence>